<dbReference type="Pfam" id="PF03189">
    <property type="entry name" value="Otopetrin"/>
    <property type="match status" value="2"/>
</dbReference>
<comment type="similarity">
    <text evidence="2">Belongs to the otopetrin family.</text>
</comment>
<dbReference type="AlphaFoldDB" id="A0A553P7W0"/>
<dbReference type="PANTHER" id="PTHR21522">
    <property type="entry name" value="PROTON CHANNEL OTOP"/>
    <property type="match status" value="1"/>
</dbReference>
<evidence type="ECO:0000313" key="14">
    <source>
        <dbReference type="EMBL" id="TRY73757.1"/>
    </source>
</evidence>
<evidence type="ECO:0000256" key="5">
    <source>
        <dbReference type="ARBA" id="ARBA00022692"/>
    </source>
</evidence>
<evidence type="ECO:0000256" key="8">
    <source>
        <dbReference type="ARBA" id="ARBA00023065"/>
    </source>
</evidence>
<keyword evidence="10" id="KW-0407">Ion channel</keyword>
<keyword evidence="3" id="KW-0813">Transport</keyword>
<evidence type="ECO:0000256" key="7">
    <source>
        <dbReference type="ARBA" id="ARBA00022989"/>
    </source>
</evidence>
<evidence type="ECO:0000256" key="11">
    <source>
        <dbReference type="SAM" id="MobiDB-lite"/>
    </source>
</evidence>
<protein>
    <submittedName>
        <fullName evidence="14">Uncharacterized protein</fullName>
    </submittedName>
</protein>
<reference evidence="14 15" key="1">
    <citation type="journal article" date="2018" name="Nat. Ecol. Evol.">
        <title>Genomic signatures of mitonuclear coevolution across populations of Tigriopus californicus.</title>
        <authorList>
            <person name="Barreto F.S."/>
            <person name="Watson E.T."/>
            <person name="Lima T.G."/>
            <person name="Willett C.S."/>
            <person name="Edmands S."/>
            <person name="Li W."/>
            <person name="Burton R.S."/>
        </authorList>
    </citation>
    <scope>NUCLEOTIDE SEQUENCE [LARGE SCALE GENOMIC DNA]</scope>
    <source>
        <strain evidence="14 15">San Diego</strain>
    </source>
</reference>
<feature type="compositionally biased region" description="Low complexity" evidence="11">
    <location>
        <begin position="713"/>
        <end position="723"/>
    </location>
</feature>
<evidence type="ECO:0000256" key="1">
    <source>
        <dbReference type="ARBA" id="ARBA00004651"/>
    </source>
</evidence>
<organism evidence="14 15">
    <name type="scientific">Tigriopus californicus</name>
    <name type="common">Marine copepod</name>
    <dbReference type="NCBI Taxonomy" id="6832"/>
    <lineage>
        <taxon>Eukaryota</taxon>
        <taxon>Metazoa</taxon>
        <taxon>Ecdysozoa</taxon>
        <taxon>Arthropoda</taxon>
        <taxon>Crustacea</taxon>
        <taxon>Multicrustacea</taxon>
        <taxon>Hexanauplia</taxon>
        <taxon>Copepoda</taxon>
        <taxon>Harpacticoida</taxon>
        <taxon>Harpacticidae</taxon>
        <taxon>Tigriopus</taxon>
    </lineage>
</organism>
<feature type="transmembrane region" description="Helical" evidence="12">
    <location>
        <begin position="30"/>
        <end position="53"/>
    </location>
</feature>
<dbReference type="EMBL" id="VCGU01000007">
    <property type="protein sequence ID" value="TRY73757.1"/>
    <property type="molecule type" value="Genomic_DNA"/>
</dbReference>
<feature type="transmembrane region" description="Helical" evidence="12">
    <location>
        <begin position="241"/>
        <end position="262"/>
    </location>
</feature>
<evidence type="ECO:0000313" key="15">
    <source>
        <dbReference type="Proteomes" id="UP000318571"/>
    </source>
</evidence>
<feature type="transmembrane region" description="Helical" evidence="12">
    <location>
        <begin position="195"/>
        <end position="215"/>
    </location>
</feature>
<dbReference type="GO" id="GO:0015252">
    <property type="term" value="F:proton channel activity"/>
    <property type="evidence" value="ECO:0007669"/>
    <property type="project" value="InterPro"/>
</dbReference>
<keyword evidence="6" id="KW-0375">Hydrogen ion transport</keyword>
<comment type="subcellular location">
    <subcellularLocation>
        <location evidence="1">Cell membrane</location>
        <topology evidence="1">Multi-pass membrane protein</topology>
    </subcellularLocation>
</comment>
<feature type="signal peptide" evidence="13">
    <location>
        <begin position="1"/>
        <end position="20"/>
    </location>
</feature>
<evidence type="ECO:0000256" key="4">
    <source>
        <dbReference type="ARBA" id="ARBA00022475"/>
    </source>
</evidence>
<keyword evidence="5 12" id="KW-0812">Transmembrane</keyword>
<feature type="transmembrane region" description="Helical" evidence="12">
    <location>
        <begin position="574"/>
        <end position="596"/>
    </location>
</feature>
<name>A0A553P7W0_TIGCA</name>
<feature type="transmembrane region" description="Helical" evidence="12">
    <location>
        <begin position="616"/>
        <end position="635"/>
    </location>
</feature>
<evidence type="ECO:0000256" key="10">
    <source>
        <dbReference type="ARBA" id="ARBA00023303"/>
    </source>
</evidence>
<dbReference type="GO" id="GO:0005886">
    <property type="term" value="C:plasma membrane"/>
    <property type="evidence" value="ECO:0007669"/>
    <property type="project" value="UniProtKB-SubCell"/>
</dbReference>
<evidence type="ECO:0000256" key="13">
    <source>
        <dbReference type="SAM" id="SignalP"/>
    </source>
</evidence>
<evidence type="ECO:0000256" key="3">
    <source>
        <dbReference type="ARBA" id="ARBA00022448"/>
    </source>
</evidence>
<feature type="region of interest" description="Disordered" evidence="11">
    <location>
        <begin position="751"/>
        <end position="770"/>
    </location>
</feature>
<feature type="transmembrane region" description="Helical" evidence="12">
    <location>
        <begin position="282"/>
        <end position="301"/>
    </location>
</feature>
<proteinExistence type="inferred from homology"/>
<gene>
    <name evidence="14" type="ORF">TCAL_09167</name>
</gene>
<accession>A0A553P7W0</accession>
<feature type="region of interest" description="Disordered" evidence="11">
    <location>
        <begin position="713"/>
        <end position="734"/>
    </location>
</feature>
<keyword evidence="13" id="KW-0732">Signal</keyword>
<comment type="caution">
    <text evidence="14">The sequence shown here is derived from an EMBL/GenBank/DDBJ whole genome shotgun (WGS) entry which is preliminary data.</text>
</comment>
<keyword evidence="7 12" id="KW-1133">Transmembrane helix</keyword>
<keyword evidence="15" id="KW-1185">Reference proteome</keyword>
<keyword evidence="4" id="KW-1003">Cell membrane</keyword>
<dbReference type="InterPro" id="IPR004878">
    <property type="entry name" value="Otopetrin"/>
</dbReference>
<sequence length="962" mass="109113">MYGKFLVLLMLAFCLIEVMDNNIRPLAFQGIYMMYLYIGSIVAIMCIYITVLLDNCPSLTRSNKADQVQNSKGKIDPETGSVASFGTLRRAHIDRKKVSRTSFYLRVGALAYQATRLETFRSELCLVFVPFFFPSRIKVELHFSLIAAAVTYIMWKNVGNDKIQRVEGKKIKDEEDSAKKRRGYWRVDCQSASKGLFLGLLCLVGGIIILIIFFVMKRTRYDKPSGQRKERNSIRRSDNMAALRVNQILFCPTVFGLGTLIFTGLEIAMHATMENTCVDDILIAHPVLQALFTFLQMHFLFVNSQVIVERFGLFARFGFMHLVATNLCLWIRTIIWESANEWIHHIYRDNEQNRLLLTGGGDVFASSTKIRETPLALGLRAGTVNYGPYTNNYFTDRSFTNVDDNEYEYVDNSFGQGSAPLGEIQAPPSAAQFGTFCNNSSLPIAKEHLKYVISLYQCFNDNALGKLWTSSMPYLFPFIIEYRIKVELHFSLIAAAVTYIMWKNVGNDKIQRVEGKKIKDEEDSAKKRRGYWRVDCQSASKGLFLGLLCLVGGIIILIIFFVMKDNAEFSEEMFWIFVGMEIAILGLAILGCLGGFVQMQKLSHSFHKPYDLDNLLSSVTVVGAYVYAIFSMIAAGMDIQNQKHMVVFIQNGLLLIQVPFLRGSGGNLEEHLPHQGVLLRLVRHSRRLVAQKSPSTSNEFIYTEPADYYESSNLPSLSYSESNPSPPPLPERNHVGRFRISDLLTATPVTGKKDLKLNSHKARQSDTGDDSCSEIVKVKNVKNILQLSKTSPDVDGTCPRPSSLQQLQSLDMFKAQNNNNASGPSDSDSFMLETDQYVRQMKKRRVDLMSQFDSSATDRIRRKVGYEIEKRLVRVLQARTIKKKAKSSKSAKSVNNMYHMYKSKNAETIKDNPENDSGLVGWLQVRDVRNKRHYVQVIDPSPQGPFRKLPWNPSGTFHVMKF</sequence>
<dbReference type="PANTHER" id="PTHR21522:SF32">
    <property type="entry name" value="OTOPETRIN-2"/>
    <property type="match status" value="1"/>
</dbReference>
<feature type="transmembrane region" description="Helical" evidence="12">
    <location>
        <begin position="313"/>
        <end position="336"/>
    </location>
</feature>
<evidence type="ECO:0000256" key="9">
    <source>
        <dbReference type="ARBA" id="ARBA00023136"/>
    </source>
</evidence>
<keyword evidence="9 12" id="KW-0472">Membrane</keyword>
<keyword evidence="8" id="KW-0406">Ion transport</keyword>
<feature type="chain" id="PRO_5021991971" evidence="13">
    <location>
        <begin position="21"/>
        <end position="962"/>
    </location>
</feature>
<dbReference type="Proteomes" id="UP000318571">
    <property type="component" value="Chromosome 3"/>
</dbReference>
<evidence type="ECO:0000256" key="2">
    <source>
        <dbReference type="ARBA" id="ARBA00006513"/>
    </source>
</evidence>
<feature type="transmembrane region" description="Helical" evidence="12">
    <location>
        <begin position="543"/>
        <end position="562"/>
    </location>
</feature>
<evidence type="ECO:0000256" key="12">
    <source>
        <dbReference type="SAM" id="Phobius"/>
    </source>
</evidence>
<evidence type="ECO:0000256" key="6">
    <source>
        <dbReference type="ARBA" id="ARBA00022781"/>
    </source>
</evidence>